<evidence type="ECO:0000256" key="1">
    <source>
        <dbReference type="ARBA" id="ARBA00004123"/>
    </source>
</evidence>
<comment type="subunit">
    <text evidence="8">Component of the Mediator complex.</text>
</comment>
<comment type="subcellular location">
    <subcellularLocation>
        <location evidence="1 8">Nucleus</location>
    </subcellularLocation>
</comment>
<dbReference type="InterPro" id="IPR038089">
    <property type="entry name" value="Med31_sf"/>
</dbReference>
<proteinExistence type="inferred from homology"/>
<evidence type="ECO:0000313" key="11">
    <source>
        <dbReference type="Proteomes" id="UP000536275"/>
    </source>
</evidence>
<keyword evidence="6 8" id="KW-0804">Transcription</keyword>
<comment type="caution">
    <text evidence="10">The sequence shown here is derived from an EMBL/GenBank/DDBJ whole genome shotgun (WGS) entry which is preliminary data.</text>
</comment>
<dbReference type="Pfam" id="PF05669">
    <property type="entry name" value="Med31"/>
    <property type="match status" value="1"/>
</dbReference>
<gene>
    <name evidence="10" type="primary">SOH1</name>
    <name evidence="10" type="ORF">FOB64_001155</name>
</gene>
<evidence type="ECO:0000256" key="4">
    <source>
        <dbReference type="ARBA" id="ARBA00023015"/>
    </source>
</evidence>
<keyword evidence="4 8" id="KW-0805">Transcription regulation</keyword>
<reference evidence="10 11" key="1">
    <citation type="submission" date="2020-03" db="EMBL/GenBank/DDBJ databases">
        <title>FDA dAtabase for Regulatory Grade micrObial Sequences (FDA-ARGOS): Supporting development and validation of Infectious Disease Dx tests.</title>
        <authorList>
            <person name="Campos J."/>
            <person name="Goldberg B."/>
            <person name="Tallon L."/>
            <person name="Sadzewicz L."/>
            <person name="Vavikolanu K."/>
            <person name="Mehta A."/>
            <person name="Aluvathingal J."/>
            <person name="Nadendla S."/>
            <person name="Nandy P."/>
            <person name="Geyer C."/>
            <person name="Yan Y."/>
            <person name="Sichtig H."/>
        </authorList>
    </citation>
    <scope>NUCLEOTIDE SEQUENCE [LARGE SCALE GENOMIC DNA]</scope>
    <source>
        <strain evidence="10 11">FDAARGOS_656</strain>
    </source>
</reference>
<evidence type="ECO:0000256" key="3">
    <source>
        <dbReference type="ARBA" id="ARBA00019660"/>
    </source>
</evidence>
<dbReference type="AlphaFoldDB" id="A0A8H6C4Z3"/>
<feature type="compositionally biased region" description="Basic and acidic residues" evidence="9">
    <location>
        <begin position="126"/>
        <end position="139"/>
    </location>
</feature>
<dbReference type="GO" id="GO:0016592">
    <property type="term" value="C:mediator complex"/>
    <property type="evidence" value="ECO:0007669"/>
    <property type="project" value="EnsemblFungi"/>
</dbReference>
<evidence type="ECO:0000256" key="8">
    <source>
        <dbReference type="RuleBase" id="RU364129"/>
    </source>
</evidence>
<dbReference type="InterPro" id="IPR008831">
    <property type="entry name" value="Mediator_Med31"/>
</dbReference>
<evidence type="ECO:0000256" key="2">
    <source>
        <dbReference type="ARBA" id="ARBA00006378"/>
    </source>
</evidence>
<dbReference type="FunFam" id="1.10.10.1340:FF:000001">
    <property type="entry name" value="Mediator of RNA polymerase II transcription subunit 31"/>
    <property type="match status" value="1"/>
</dbReference>
<accession>A0A8H6C4Z3</accession>
<evidence type="ECO:0000256" key="5">
    <source>
        <dbReference type="ARBA" id="ARBA00023159"/>
    </source>
</evidence>
<dbReference type="Proteomes" id="UP000536275">
    <property type="component" value="Unassembled WGS sequence"/>
</dbReference>
<dbReference type="GO" id="GO:0006355">
    <property type="term" value="P:regulation of DNA-templated transcription"/>
    <property type="evidence" value="ECO:0007669"/>
    <property type="project" value="InterPro"/>
</dbReference>
<name>A0A8H6C4Z3_CANAX</name>
<evidence type="ECO:0000313" key="10">
    <source>
        <dbReference type="EMBL" id="KAF6071417.1"/>
    </source>
</evidence>
<organism evidence="10 11">
    <name type="scientific">Candida albicans</name>
    <name type="common">Yeast</name>
    <dbReference type="NCBI Taxonomy" id="5476"/>
    <lineage>
        <taxon>Eukaryota</taxon>
        <taxon>Fungi</taxon>
        <taxon>Dikarya</taxon>
        <taxon>Ascomycota</taxon>
        <taxon>Saccharomycotina</taxon>
        <taxon>Pichiomycetes</taxon>
        <taxon>Debaryomycetaceae</taxon>
        <taxon>Candida/Lodderomyces clade</taxon>
        <taxon>Candida</taxon>
    </lineage>
</organism>
<feature type="region of interest" description="Disordered" evidence="9">
    <location>
        <begin position="121"/>
        <end position="146"/>
    </location>
</feature>
<dbReference type="SMR" id="A0A8H6C4Z3"/>
<evidence type="ECO:0000256" key="9">
    <source>
        <dbReference type="SAM" id="MobiDB-lite"/>
    </source>
</evidence>
<dbReference type="GO" id="GO:0003712">
    <property type="term" value="F:transcription coregulator activity"/>
    <property type="evidence" value="ECO:0007669"/>
    <property type="project" value="InterPro"/>
</dbReference>
<evidence type="ECO:0000256" key="6">
    <source>
        <dbReference type="ARBA" id="ARBA00023163"/>
    </source>
</evidence>
<comment type="function">
    <text evidence="8">Component of the Mediator complex, a coactivator involved in the regulated transcription of nearly all RNA polymerase II-dependent genes. Mediator functions as a bridge to convey information from gene-specific regulatory proteins to the basal RNA polymerase II transcription machinery. Mediator is recruited to promoters by direct interactions with regulatory proteins and serves as a scaffold for the assembly of a functional preinitiation complex with RNA polymerase II and the general transcription factors.</text>
</comment>
<sequence>MSAQTDQPITEQQKKEQEQYTNLINSLPTRWEIELEFVQSLSNIPYVNYLAQNNYFNDENFINYLNYLQYWTQPEYSKFLVYPNCLHILKLLQDENFRKNIINQDFMNSLMNDMVKRWQSNANDQDENKEKEENKEVPEVRINGTN</sequence>
<dbReference type="EMBL" id="JABWAD010000016">
    <property type="protein sequence ID" value="KAF6071417.1"/>
    <property type="molecule type" value="Genomic_DNA"/>
</dbReference>
<comment type="similarity">
    <text evidence="2 8">Belongs to the Mediator complex subunit 31 family.</text>
</comment>
<dbReference type="Gene3D" id="1.10.10.1340">
    <property type="entry name" value="Mediator of RNA polymerase II, submodule Med31 (Soh1)"/>
    <property type="match status" value="1"/>
</dbReference>
<protein>
    <recommendedName>
        <fullName evidence="3 8">Mediator of RNA polymerase II transcription subunit 31</fullName>
    </recommendedName>
</protein>
<dbReference type="OMA" id="YLEYWCE"/>
<evidence type="ECO:0000256" key="7">
    <source>
        <dbReference type="ARBA" id="ARBA00023242"/>
    </source>
</evidence>
<keyword evidence="7 8" id="KW-0539">Nucleus</keyword>
<dbReference type="PANTHER" id="PTHR13186">
    <property type="entry name" value="MEDIATOR OF RNA POLYMERASE II TRANSCRIPTION SUBUNIT 31"/>
    <property type="match status" value="1"/>
</dbReference>
<keyword evidence="5 8" id="KW-0010">Activator</keyword>